<dbReference type="EMBL" id="JASSZA010000005">
    <property type="protein sequence ID" value="KAK2111795.1"/>
    <property type="molecule type" value="Genomic_DNA"/>
</dbReference>
<evidence type="ECO:0000256" key="1">
    <source>
        <dbReference type="SAM" id="MobiDB-lite"/>
    </source>
</evidence>
<dbReference type="Gene3D" id="3.30.40.10">
    <property type="entry name" value="Zinc/RING finger domain, C3HC4 (zinc finger)"/>
    <property type="match status" value="1"/>
</dbReference>
<sequence length="119" mass="12097">MVGGCCVCSDERGWAENPLVYCDGHACSVAVHQGTGVARGGRRDPGGGVRGAPPAAPSGDLPGLARPSPTPPEGKGGVGRLPLPGPGRPGQALFSCLLFQFRAPHPKLREFGESLGSNE</sequence>
<keyword evidence="3" id="KW-1185">Reference proteome</keyword>
<reference evidence="2 3" key="1">
    <citation type="submission" date="2023-05" db="EMBL/GenBank/DDBJ databases">
        <title>B98-5 Cell Line De Novo Hybrid Assembly: An Optical Mapping Approach.</title>
        <authorList>
            <person name="Kananen K."/>
            <person name="Auerbach J.A."/>
            <person name="Kautto E."/>
            <person name="Blachly J.S."/>
        </authorList>
    </citation>
    <scope>NUCLEOTIDE SEQUENCE [LARGE SCALE GENOMIC DNA]</scope>
    <source>
        <strain evidence="2">B95-8</strain>
        <tissue evidence="2">Cell line</tissue>
    </source>
</reference>
<dbReference type="InterPro" id="IPR013083">
    <property type="entry name" value="Znf_RING/FYVE/PHD"/>
</dbReference>
<protein>
    <submittedName>
        <fullName evidence="2">Uncharacterized protein</fullName>
    </submittedName>
</protein>
<proteinExistence type="predicted"/>
<comment type="caution">
    <text evidence="2">The sequence shown here is derived from an EMBL/GenBank/DDBJ whole genome shotgun (WGS) entry which is preliminary data.</text>
</comment>
<dbReference type="Proteomes" id="UP001266305">
    <property type="component" value="Unassembled WGS sequence"/>
</dbReference>
<name>A0ABQ9VRN9_SAGOE</name>
<evidence type="ECO:0000313" key="2">
    <source>
        <dbReference type="EMBL" id="KAK2111795.1"/>
    </source>
</evidence>
<gene>
    <name evidence="2" type="ORF">P7K49_011541</name>
</gene>
<evidence type="ECO:0000313" key="3">
    <source>
        <dbReference type="Proteomes" id="UP001266305"/>
    </source>
</evidence>
<accession>A0ABQ9VRN9</accession>
<feature type="region of interest" description="Disordered" evidence="1">
    <location>
        <begin position="35"/>
        <end position="86"/>
    </location>
</feature>
<organism evidence="2 3">
    <name type="scientific">Saguinus oedipus</name>
    <name type="common">Cotton-top tamarin</name>
    <name type="synonym">Oedipomidas oedipus</name>
    <dbReference type="NCBI Taxonomy" id="9490"/>
    <lineage>
        <taxon>Eukaryota</taxon>
        <taxon>Metazoa</taxon>
        <taxon>Chordata</taxon>
        <taxon>Craniata</taxon>
        <taxon>Vertebrata</taxon>
        <taxon>Euteleostomi</taxon>
        <taxon>Mammalia</taxon>
        <taxon>Eutheria</taxon>
        <taxon>Euarchontoglires</taxon>
        <taxon>Primates</taxon>
        <taxon>Haplorrhini</taxon>
        <taxon>Platyrrhini</taxon>
        <taxon>Cebidae</taxon>
        <taxon>Callitrichinae</taxon>
        <taxon>Saguinus</taxon>
    </lineage>
</organism>